<keyword evidence="2" id="KW-1185">Reference proteome</keyword>
<proteinExistence type="predicted"/>
<dbReference type="AlphaFoldDB" id="A0A392Q904"/>
<sequence length="19" mass="2026">PVMLPGSLLKSGIQRKNMG</sequence>
<protein>
    <submittedName>
        <fullName evidence="1">Uncharacterized protein</fullName>
    </submittedName>
</protein>
<evidence type="ECO:0000313" key="2">
    <source>
        <dbReference type="Proteomes" id="UP000265520"/>
    </source>
</evidence>
<dbReference type="Proteomes" id="UP000265520">
    <property type="component" value="Unassembled WGS sequence"/>
</dbReference>
<name>A0A392Q904_9FABA</name>
<accession>A0A392Q904</accession>
<organism evidence="1 2">
    <name type="scientific">Trifolium medium</name>
    <dbReference type="NCBI Taxonomy" id="97028"/>
    <lineage>
        <taxon>Eukaryota</taxon>
        <taxon>Viridiplantae</taxon>
        <taxon>Streptophyta</taxon>
        <taxon>Embryophyta</taxon>
        <taxon>Tracheophyta</taxon>
        <taxon>Spermatophyta</taxon>
        <taxon>Magnoliopsida</taxon>
        <taxon>eudicotyledons</taxon>
        <taxon>Gunneridae</taxon>
        <taxon>Pentapetalae</taxon>
        <taxon>rosids</taxon>
        <taxon>fabids</taxon>
        <taxon>Fabales</taxon>
        <taxon>Fabaceae</taxon>
        <taxon>Papilionoideae</taxon>
        <taxon>50 kb inversion clade</taxon>
        <taxon>NPAAA clade</taxon>
        <taxon>Hologalegina</taxon>
        <taxon>IRL clade</taxon>
        <taxon>Trifolieae</taxon>
        <taxon>Trifolium</taxon>
    </lineage>
</organism>
<comment type="caution">
    <text evidence="1">The sequence shown here is derived from an EMBL/GenBank/DDBJ whole genome shotgun (WGS) entry which is preliminary data.</text>
</comment>
<dbReference type="EMBL" id="LXQA010117777">
    <property type="protein sequence ID" value="MCI20026.1"/>
    <property type="molecule type" value="Genomic_DNA"/>
</dbReference>
<reference evidence="1 2" key="1">
    <citation type="journal article" date="2018" name="Front. Plant Sci.">
        <title>Red Clover (Trifolium pratense) and Zigzag Clover (T. medium) - A Picture of Genomic Similarities and Differences.</title>
        <authorList>
            <person name="Dluhosova J."/>
            <person name="Istvanek J."/>
            <person name="Nedelnik J."/>
            <person name="Repkova J."/>
        </authorList>
    </citation>
    <scope>NUCLEOTIDE SEQUENCE [LARGE SCALE GENOMIC DNA]</scope>
    <source>
        <strain evidence="2">cv. 10/8</strain>
        <tissue evidence="1">Leaf</tissue>
    </source>
</reference>
<evidence type="ECO:0000313" key="1">
    <source>
        <dbReference type="EMBL" id="MCI20026.1"/>
    </source>
</evidence>
<feature type="non-terminal residue" evidence="1">
    <location>
        <position position="1"/>
    </location>
</feature>